<dbReference type="Proteomes" id="UP001362999">
    <property type="component" value="Unassembled WGS sequence"/>
</dbReference>
<protein>
    <submittedName>
        <fullName evidence="1">Uncharacterized protein</fullName>
    </submittedName>
</protein>
<reference evidence="1 2" key="1">
    <citation type="journal article" date="2024" name="J Genomics">
        <title>Draft genome sequencing and assembly of Favolaschia claudopus CIRM-BRFM 2984 isolated from oak limbs.</title>
        <authorList>
            <person name="Navarro D."/>
            <person name="Drula E."/>
            <person name="Chaduli D."/>
            <person name="Cazenave R."/>
            <person name="Ahrendt S."/>
            <person name="Wang J."/>
            <person name="Lipzen A."/>
            <person name="Daum C."/>
            <person name="Barry K."/>
            <person name="Grigoriev I.V."/>
            <person name="Favel A."/>
            <person name="Rosso M.N."/>
            <person name="Martin F."/>
        </authorList>
    </citation>
    <scope>NUCLEOTIDE SEQUENCE [LARGE SCALE GENOMIC DNA]</scope>
    <source>
        <strain evidence="1 2">CIRM-BRFM 2984</strain>
    </source>
</reference>
<evidence type="ECO:0000313" key="1">
    <source>
        <dbReference type="EMBL" id="KAK7035142.1"/>
    </source>
</evidence>
<proteinExistence type="predicted"/>
<accession>A0AAW0C8F4</accession>
<name>A0AAW0C8F4_9AGAR</name>
<gene>
    <name evidence="1" type="ORF">R3P38DRAFT_701961</name>
</gene>
<sequence length="145" mass="15838">MPYPSSAPLPVLHIKVLPCGTSIADFETAKYHVVVESNVDSDVILHIVHPGSKPAVQSRLDVIAILTNHEEEFNEAVKTICDGFKHLSKYLAFVPASLEAGGMLSLPPNIPWYHGWARDTDLGTIMGTTIEEAIDCSIQTQVFDP</sequence>
<dbReference type="AlphaFoldDB" id="A0AAW0C8F4"/>
<keyword evidence="2" id="KW-1185">Reference proteome</keyword>
<comment type="caution">
    <text evidence="1">The sequence shown here is derived from an EMBL/GenBank/DDBJ whole genome shotgun (WGS) entry which is preliminary data.</text>
</comment>
<organism evidence="1 2">
    <name type="scientific">Favolaschia claudopus</name>
    <dbReference type="NCBI Taxonomy" id="2862362"/>
    <lineage>
        <taxon>Eukaryota</taxon>
        <taxon>Fungi</taxon>
        <taxon>Dikarya</taxon>
        <taxon>Basidiomycota</taxon>
        <taxon>Agaricomycotina</taxon>
        <taxon>Agaricomycetes</taxon>
        <taxon>Agaricomycetidae</taxon>
        <taxon>Agaricales</taxon>
        <taxon>Marasmiineae</taxon>
        <taxon>Mycenaceae</taxon>
        <taxon>Favolaschia</taxon>
    </lineage>
</organism>
<dbReference type="EMBL" id="JAWWNJ010000020">
    <property type="protein sequence ID" value="KAK7035142.1"/>
    <property type="molecule type" value="Genomic_DNA"/>
</dbReference>
<evidence type="ECO:0000313" key="2">
    <source>
        <dbReference type="Proteomes" id="UP001362999"/>
    </source>
</evidence>